<dbReference type="Proteomes" id="UP001590950">
    <property type="component" value="Unassembled WGS sequence"/>
</dbReference>
<keyword evidence="3" id="KW-1185">Reference proteome</keyword>
<sequence length="374" mass="41723">MSGIAHDLVRRGLEVTQQHYNSPQNDDDEHIKHVGTWGLLLIWVTFILYLAMVSAVSYTYGQVIATLTMVETPTATAFKVDYTDDVDGPLLDQKTKDMTPVEADLFLVKQKPVTSKMRTALKHIRSIGGRWAGFRGLHVALIYHFVHGLTTNLFESTFSARYRPIIAIITSVVLCRLQMTWTHIVISNPSAKAWYRRRPSIQACKNIIIPTAVLAIAQQAALYVPTILLVSAADSMKGGDKSQKKAACLQLLLVILSVIATVTLIIIPADVTLKRVQASMLPEEDESIVPFDRTFGGKVKPEILGGSGAVGMLDAWKTFDWPARLRLVKLYAKIFAIQVTTTIMFFMIVVGELRLIMGDDFAKMLRKAHEHFKQ</sequence>
<reference evidence="2 3" key="1">
    <citation type="submission" date="2024-09" db="EMBL/GenBank/DDBJ databases">
        <title>Rethinking Asexuality: The Enigmatic Case of Functional Sexual Genes in Lepraria (Stereocaulaceae).</title>
        <authorList>
            <person name="Doellman M."/>
            <person name="Sun Y."/>
            <person name="Barcenas-Pena A."/>
            <person name="Lumbsch H.T."/>
            <person name="Grewe F."/>
        </authorList>
    </citation>
    <scope>NUCLEOTIDE SEQUENCE [LARGE SCALE GENOMIC DNA]</scope>
    <source>
        <strain evidence="2 3">Mercado 3170</strain>
    </source>
</reference>
<evidence type="ECO:0000313" key="2">
    <source>
        <dbReference type="EMBL" id="KAL2042490.1"/>
    </source>
</evidence>
<evidence type="ECO:0000313" key="3">
    <source>
        <dbReference type="Proteomes" id="UP001590950"/>
    </source>
</evidence>
<feature type="transmembrane region" description="Helical" evidence="1">
    <location>
        <begin position="207"/>
        <end position="231"/>
    </location>
</feature>
<accession>A0ABR4AAJ1</accession>
<feature type="transmembrane region" description="Helical" evidence="1">
    <location>
        <begin position="334"/>
        <end position="357"/>
    </location>
</feature>
<feature type="transmembrane region" description="Helical" evidence="1">
    <location>
        <begin position="165"/>
        <end position="186"/>
    </location>
</feature>
<comment type="caution">
    <text evidence="2">The sequence shown here is derived from an EMBL/GenBank/DDBJ whole genome shotgun (WGS) entry which is preliminary data.</text>
</comment>
<evidence type="ECO:0000256" key="1">
    <source>
        <dbReference type="SAM" id="Phobius"/>
    </source>
</evidence>
<feature type="transmembrane region" description="Helical" evidence="1">
    <location>
        <begin position="37"/>
        <end position="60"/>
    </location>
</feature>
<name>A0ABR4AAJ1_9LECA</name>
<keyword evidence="1" id="KW-0812">Transmembrane</keyword>
<keyword evidence="1" id="KW-1133">Transmembrane helix</keyword>
<dbReference type="EMBL" id="JBEFKJ010000014">
    <property type="protein sequence ID" value="KAL2042490.1"/>
    <property type="molecule type" value="Genomic_DNA"/>
</dbReference>
<gene>
    <name evidence="2" type="ORF">N7G274_004983</name>
</gene>
<proteinExistence type="predicted"/>
<organism evidence="2 3">
    <name type="scientific">Stereocaulon virgatum</name>
    <dbReference type="NCBI Taxonomy" id="373712"/>
    <lineage>
        <taxon>Eukaryota</taxon>
        <taxon>Fungi</taxon>
        <taxon>Dikarya</taxon>
        <taxon>Ascomycota</taxon>
        <taxon>Pezizomycotina</taxon>
        <taxon>Lecanoromycetes</taxon>
        <taxon>OSLEUM clade</taxon>
        <taxon>Lecanoromycetidae</taxon>
        <taxon>Lecanorales</taxon>
        <taxon>Lecanorineae</taxon>
        <taxon>Stereocaulaceae</taxon>
        <taxon>Stereocaulon</taxon>
    </lineage>
</organism>
<feature type="transmembrane region" description="Helical" evidence="1">
    <location>
        <begin position="251"/>
        <end position="273"/>
    </location>
</feature>
<protein>
    <submittedName>
        <fullName evidence="2">Uncharacterized protein</fullName>
    </submittedName>
</protein>
<feature type="transmembrane region" description="Helical" evidence="1">
    <location>
        <begin position="127"/>
        <end position="145"/>
    </location>
</feature>
<keyword evidence="1" id="KW-0472">Membrane</keyword>